<dbReference type="Proteomes" id="UP000000851">
    <property type="component" value="Chromosome"/>
</dbReference>
<dbReference type="InterPro" id="IPR051922">
    <property type="entry name" value="Bact_Sporulation_Assoc"/>
</dbReference>
<evidence type="ECO:0000313" key="2">
    <source>
        <dbReference type="EMBL" id="ACU69453.1"/>
    </source>
</evidence>
<dbReference type="Gene3D" id="3.40.50.12090">
    <property type="match status" value="1"/>
</dbReference>
<reference evidence="2 3" key="1">
    <citation type="journal article" date="2009" name="Stand. Genomic Sci.">
        <title>Complete genome sequence of Catenulispora acidiphila type strain (ID 139908).</title>
        <authorList>
            <person name="Copeland A."/>
            <person name="Lapidus A."/>
            <person name="Glavina Del Rio T."/>
            <person name="Nolan M."/>
            <person name="Lucas S."/>
            <person name="Chen F."/>
            <person name="Tice H."/>
            <person name="Cheng J.F."/>
            <person name="Bruce D."/>
            <person name="Goodwin L."/>
            <person name="Pitluck S."/>
            <person name="Mikhailova N."/>
            <person name="Pati A."/>
            <person name="Ivanova N."/>
            <person name="Mavromatis K."/>
            <person name="Chen A."/>
            <person name="Palaniappan K."/>
            <person name="Chain P."/>
            <person name="Land M."/>
            <person name="Hauser L."/>
            <person name="Chang Y.J."/>
            <person name="Jeffries C.D."/>
            <person name="Chertkov O."/>
            <person name="Brettin T."/>
            <person name="Detter J.C."/>
            <person name="Han C."/>
            <person name="Ali Z."/>
            <person name="Tindall B.J."/>
            <person name="Goker M."/>
            <person name="Bristow J."/>
            <person name="Eisen J.A."/>
            <person name="Markowitz V."/>
            <person name="Hugenholtz P."/>
            <person name="Kyrpides N.C."/>
            <person name="Klenk H.P."/>
        </authorList>
    </citation>
    <scope>NUCLEOTIDE SEQUENCE [LARGE SCALE GENOMIC DNA]</scope>
    <source>
        <strain evidence="3">DSM 44928 / JCM 14897 / NBRC 102108 / NRRL B-24433 / ID139908</strain>
    </source>
</reference>
<dbReference type="Gene3D" id="2.60.40.10">
    <property type="entry name" value="Immunoglobulins"/>
    <property type="match status" value="1"/>
</dbReference>
<dbReference type="KEGG" id="cai:Caci_0506"/>
<gene>
    <name evidence="2" type="ordered locus">Caci_0506</name>
</gene>
<keyword evidence="3" id="KW-1185">Reference proteome</keyword>
<dbReference type="HOGENOM" id="CLU_588876_0_0_11"/>
<accession>C7PXA2</accession>
<evidence type="ECO:0000313" key="3">
    <source>
        <dbReference type="Proteomes" id="UP000000851"/>
    </source>
</evidence>
<dbReference type="InterPro" id="IPR007253">
    <property type="entry name" value="Cell_wall-bd_2"/>
</dbReference>
<feature type="domain" description="PKD" evidence="1">
    <location>
        <begin position="69"/>
        <end position="125"/>
    </location>
</feature>
<evidence type="ECO:0000259" key="1">
    <source>
        <dbReference type="PROSITE" id="PS50093"/>
    </source>
</evidence>
<organism evidence="2 3">
    <name type="scientific">Catenulispora acidiphila (strain DSM 44928 / JCM 14897 / NBRC 102108 / NRRL B-24433 / ID139908)</name>
    <dbReference type="NCBI Taxonomy" id="479433"/>
    <lineage>
        <taxon>Bacteria</taxon>
        <taxon>Bacillati</taxon>
        <taxon>Actinomycetota</taxon>
        <taxon>Actinomycetes</taxon>
        <taxon>Catenulisporales</taxon>
        <taxon>Catenulisporaceae</taxon>
        <taxon>Catenulispora</taxon>
    </lineage>
</organism>
<name>C7PXA2_CATAD</name>
<protein>
    <submittedName>
        <fullName evidence="2">Putative cell wall binding repeat 2-containing protein</fullName>
    </submittedName>
</protein>
<dbReference type="PANTHER" id="PTHR30032">
    <property type="entry name" value="N-ACETYLMURAMOYL-L-ALANINE AMIDASE-RELATED"/>
    <property type="match status" value="1"/>
</dbReference>
<dbReference type="STRING" id="479433.Caci_0506"/>
<sequence length="448" mass="45274" precursor="true">MSRSIGFGLALVAVLGTGLGPIAPVHADPAASPAKLSHVSPLFQPSLTVTAQNDHGLIAVTMPAAGGQYSLSMGDGTTLRGADNQPEIYYTYQASGRYLVQLADTDAGGSTGTAAVWVDVTVATAPPLAHAVARISGGDRYATAIAVSRTAWTGGSAKAVVLARGDKYPDALSGVPLAAHVGGPLLLTDPTVLDTATRAEIDRVLGGPASGRTVYILGGTAAISPGVEKGLVSAGYHVVRYSGADRAGTALAVAQQAFTSAPGALIATDTDFADALAAGPLAAALGEPILLTGQWTISDGAWNWLQQHPRVGTVGEPALAVISERAMHGWGNIRANDGFQGPDRYTTALAVAHAMIDQTSGSLPPGRSTGVCFASGETFPDALSGGALCALQNRPMLLLPATGGEGDVLAALDHWNGALSQAELFGGPAALSQTAEDQVAQALSFTEN</sequence>
<dbReference type="eggNOG" id="COG3420">
    <property type="taxonomic scope" value="Bacteria"/>
</dbReference>
<dbReference type="SUPFAM" id="SSF49299">
    <property type="entry name" value="PKD domain"/>
    <property type="match status" value="1"/>
</dbReference>
<dbReference type="PROSITE" id="PS50093">
    <property type="entry name" value="PKD"/>
    <property type="match status" value="1"/>
</dbReference>
<dbReference type="Pfam" id="PF04122">
    <property type="entry name" value="CW_binding_2"/>
    <property type="match status" value="3"/>
</dbReference>
<dbReference type="InterPro" id="IPR000601">
    <property type="entry name" value="PKD_dom"/>
</dbReference>
<dbReference type="SMART" id="SM00089">
    <property type="entry name" value="PKD"/>
    <property type="match status" value="1"/>
</dbReference>
<dbReference type="RefSeq" id="WP_012784748.1">
    <property type="nucleotide sequence ID" value="NC_013131.1"/>
</dbReference>
<dbReference type="InParanoid" id="C7PXA2"/>
<dbReference type="PANTHER" id="PTHR30032:SF8">
    <property type="entry name" value="GERMINATION-SPECIFIC N-ACETYLMURAMOYL-L-ALANINE AMIDASE"/>
    <property type="match status" value="1"/>
</dbReference>
<dbReference type="AlphaFoldDB" id="C7PXA2"/>
<dbReference type="InterPro" id="IPR035986">
    <property type="entry name" value="PKD_dom_sf"/>
</dbReference>
<dbReference type="EMBL" id="CP001700">
    <property type="protein sequence ID" value="ACU69453.1"/>
    <property type="molecule type" value="Genomic_DNA"/>
</dbReference>
<dbReference type="InterPro" id="IPR013783">
    <property type="entry name" value="Ig-like_fold"/>
</dbReference>
<dbReference type="GO" id="GO:0005975">
    <property type="term" value="P:carbohydrate metabolic process"/>
    <property type="evidence" value="ECO:0007669"/>
    <property type="project" value="UniProtKB-ARBA"/>
</dbReference>
<dbReference type="InterPro" id="IPR022409">
    <property type="entry name" value="PKD/Chitinase_dom"/>
</dbReference>
<proteinExistence type="predicted"/>